<comment type="similarity">
    <text evidence="2 6">Belongs to the acyl-CoA dehydrogenase family.</text>
</comment>
<evidence type="ECO:0000259" key="8">
    <source>
        <dbReference type="Pfam" id="PF02770"/>
    </source>
</evidence>
<dbReference type="InterPro" id="IPR046373">
    <property type="entry name" value="Acyl-CoA_Oxase/DH_mid-dom_sf"/>
</dbReference>
<keyword evidence="4 6" id="KW-0274">FAD</keyword>
<evidence type="ECO:0000313" key="10">
    <source>
        <dbReference type="EMBL" id="SFG80790.1"/>
    </source>
</evidence>
<dbReference type="InterPro" id="IPR013786">
    <property type="entry name" value="AcylCoA_DH/ox_N"/>
</dbReference>
<dbReference type="Pfam" id="PF02770">
    <property type="entry name" value="Acyl-CoA_dh_M"/>
    <property type="match status" value="1"/>
</dbReference>
<dbReference type="OrthoDB" id="9802447at2"/>
<reference evidence="11" key="1">
    <citation type="submission" date="2016-10" db="EMBL/GenBank/DDBJ databases">
        <authorList>
            <person name="Varghese N."/>
            <person name="Submissions S."/>
        </authorList>
    </citation>
    <scope>NUCLEOTIDE SEQUENCE [LARGE SCALE GENOMIC DNA]</scope>
    <source>
        <strain evidence="11">DSM 17038</strain>
    </source>
</reference>
<evidence type="ECO:0000256" key="5">
    <source>
        <dbReference type="ARBA" id="ARBA00023002"/>
    </source>
</evidence>
<evidence type="ECO:0000256" key="3">
    <source>
        <dbReference type="ARBA" id="ARBA00022630"/>
    </source>
</evidence>
<proteinExistence type="inferred from homology"/>
<dbReference type="Gene3D" id="1.10.540.10">
    <property type="entry name" value="Acyl-CoA dehydrogenase/oxidase, N-terminal domain"/>
    <property type="match status" value="1"/>
</dbReference>
<dbReference type="SUPFAM" id="SSF56645">
    <property type="entry name" value="Acyl-CoA dehydrogenase NM domain-like"/>
    <property type="match status" value="1"/>
</dbReference>
<dbReference type="Proteomes" id="UP000199337">
    <property type="component" value="Unassembled WGS sequence"/>
</dbReference>
<dbReference type="Pfam" id="PF02771">
    <property type="entry name" value="Acyl-CoA_dh_N"/>
    <property type="match status" value="1"/>
</dbReference>
<dbReference type="InterPro" id="IPR009100">
    <property type="entry name" value="AcylCoA_DH/oxidase_NM_dom_sf"/>
</dbReference>
<feature type="domain" description="Acyl-CoA oxidase/dehydrogenase middle" evidence="8">
    <location>
        <begin position="121"/>
        <end position="214"/>
    </location>
</feature>
<name>A0A1I2UUQ6_9FIRM</name>
<dbReference type="GO" id="GO:0003995">
    <property type="term" value="F:acyl-CoA dehydrogenase activity"/>
    <property type="evidence" value="ECO:0007669"/>
    <property type="project" value="TreeGrafter"/>
</dbReference>
<evidence type="ECO:0000256" key="1">
    <source>
        <dbReference type="ARBA" id="ARBA00001974"/>
    </source>
</evidence>
<keyword evidence="3 6" id="KW-0285">Flavoprotein</keyword>
<comment type="cofactor">
    <cofactor evidence="1 6">
        <name>FAD</name>
        <dbReference type="ChEBI" id="CHEBI:57692"/>
    </cofactor>
</comment>
<dbReference type="SUPFAM" id="SSF47203">
    <property type="entry name" value="Acyl-CoA dehydrogenase C-terminal domain-like"/>
    <property type="match status" value="1"/>
</dbReference>
<dbReference type="Gene3D" id="1.20.140.10">
    <property type="entry name" value="Butyryl-CoA Dehydrogenase, subunit A, domain 3"/>
    <property type="match status" value="1"/>
</dbReference>
<dbReference type="PANTHER" id="PTHR43884">
    <property type="entry name" value="ACYL-COA DEHYDROGENASE"/>
    <property type="match status" value="1"/>
</dbReference>
<gene>
    <name evidence="10" type="ORF">SAMN05660649_02752</name>
</gene>
<dbReference type="InterPro" id="IPR009075">
    <property type="entry name" value="AcylCo_DH/oxidase_C"/>
</dbReference>
<feature type="domain" description="Acyl-CoA dehydrogenase/oxidase N-terminal" evidence="9">
    <location>
        <begin position="7"/>
        <end position="117"/>
    </location>
</feature>
<evidence type="ECO:0000256" key="2">
    <source>
        <dbReference type="ARBA" id="ARBA00009347"/>
    </source>
</evidence>
<sequence>MDFRFNDVQESMAKVVRNFANKVLLPQYGYWDQKEEFPYEQWAKMAELDLLGLRVSERYGGQEADCVTAGLIAEEIARGDFNCAYGVLMTCLVGDIIERFATEKIKNNWLSKMAKGEKIICIALTEPQAGCDAAALNARAVKKEDSYVLNGEKSAISLLRASDAAVVFAKTDPAAGARGISAFLVPLDLPGITLQSYPDMGSKAIVRGSLFLDDIVIPEENLIGQEGGGFIQVMQAFDYSRVIIALMCLGAAQITIEETVEYVKQRSVFGKPLAKFEGISFPLVEWLTRLEAARWLCYRALWLRDQELPHTKEAAMCKWLCPELAVAAIHECLLIHGHYGYTREFPIEQRMRDVIGLQIGDGTAQVQKIIISREVFGREFLPY</sequence>
<dbReference type="GO" id="GO:0050660">
    <property type="term" value="F:flavin adenine dinucleotide binding"/>
    <property type="evidence" value="ECO:0007669"/>
    <property type="project" value="InterPro"/>
</dbReference>
<dbReference type="Pfam" id="PF00441">
    <property type="entry name" value="Acyl-CoA_dh_1"/>
    <property type="match status" value="1"/>
</dbReference>
<dbReference type="InterPro" id="IPR037069">
    <property type="entry name" value="AcylCoA_DH/ox_N_sf"/>
</dbReference>
<evidence type="ECO:0000256" key="6">
    <source>
        <dbReference type="RuleBase" id="RU362125"/>
    </source>
</evidence>
<dbReference type="EMBL" id="FOOX01000010">
    <property type="protein sequence ID" value="SFG80790.1"/>
    <property type="molecule type" value="Genomic_DNA"/>
</dbReference>
<dbReference type="AlphaFoldDB" id="A0A1I2UUQ6"/>
<organism evidence="10 11">
    <name type="scientific">Desulfotruncus arcticus DSM 17038</name>
    <dbReference type="NCBI Taxonomy" id="1121424"/>
    <lineage>
        <taxon>Bacteria</taxon>
        <taxon>Bacillati</taxon>
        <taxon>Bacillota</taxon>
        <taxon>Clostridia</taxon>
        <taxon>Eubacteriales</taxon>
        <taxon>Desulfallaceae</taxon>
        <taxon>Desulfotruncus</taxon>
    </lineage>
</organism>
<evidence type="ECO:0000259" key="9">
    <source>
        <dbReference type="Pfam" id="PF02771"/>
    </source>
</evidence>
<keyword evidence="5 6" id="KW-0560">Oxidoreductase</keyword>
<dbReference type="RefSeq" id="WP_092471959.1">
    <property type="nucleotide sequence ID" value="NZ_FOOX01000010.1"/>
</dbReference>
<evidence type="ECO:0000313" key="11">
    <source>
        <dbReference type="Proteomes" id="UP000199337"/>
    </source>
</evidence>
<evidence type="ECO:0000259" key="7">
    <source>
        <dbReference type="Pfam" id="PF00441"/>
    </source>
</evidence>
<evidence type="ECO:0000256" key="4">
    <source>
        <dbReference type="ARBA" id="ARBA00022827"/>
    </source>
</evidence>
<dbReference type="Gene3D" id="2.40.110.10">
    <property type="entry name" value="Butyryl-CoA Dehydrogenase, subunit A, domain 2"/>
    <property type="match status" value="1"/>
</dbReference>
<dbReference type="FunFam" id="1.20.140.10:FF:000001">
    <property type="entry name" value="Acyl-CoA dehydrogenase"/>
    <property type="match status" value="1"/>
</dbReference>
<feature type="domain" description="Acyl-CoA dehydrogenase/oxidase C-terminal" evidence="7">
    <location>
        <begin position="227"/>
        <end position="375"/>
    </location>
</feature>
<dbReference type="PANTHER" id="PTHR43884:SF37">
    <property type="entry name" value="ACYL-COA DEHYDROGENASE"/>
    <property type="match status" value="1"/>
</dbReference>
<dbReference type="InterPro" id="IPR036250">
    <property type="entry name" value="AcylCo_DH-like_C"/>
</dbReference>
<accession>A0A1I2UUQ6</accession>
<protein>
    <submittedName>
        <fullName evidence="10">Cyclohexanecarboxyl-CoA dehydrogenase</fullName>
    </submittedName>
</protein>
<keyword evidence="11" id="KW-1185">Reference proteome</keyword>
<dbReference type="InterPro" id="IPR006091">
    <property type="entry name" value="Acyl-CoA_Oxase/DH_mid-dom"/>
</dbReference>
<dbReference type="STRING" id="341036.SAMN05660649_02752"/>